<evidence type="ECO:0000313" key="2">
    <source>
        <dbReference type="Proteomes" id="UP000531561"/>
    </source>
</evidence>
<name>A0A8H6EGB2_9HELO</name>
<protein>
    <submittedName>
        <fullName evidence="1">Uncharacterized protein</fullName>
    </submittedName>
</protein>
<dbReference type="GeneID" id="59261808"/>
<dbReference type="OrthoDB" id="10519151at2759"/>
<organism evidence="1 2">
    <name type="scientific">Botrytis fragariae</name>
    <dbReference type="NCBI Taxonomy" id="1964551"/>
    <lineage>
        <taxon>Eukaryota</taxon>
        <taxon>Fungi</taxon>
        <taxon>Dikarya</taxon>
        <taxon>Ascomycota</taxon>
        <taxon>Pezizomycotina</taxon>
        <taxon>Leotiomycetes</taxon>
        <taxon>Helotiales</taxon>
        <taxon>Sclerotiniaceae</taxon>
        <taxon>Botrytis</taxon>
    </lineage>
</organism>
<gene>
    <name evidence="1" type="ORF">Bfra_007745</name>
</gene>
<dbReference type="AlphaFoldDB" id="A0A8H6EGB2"/>
<proteinExistence type="predicted"/>
<comment type="caution">
    <text evidence="1">The sequence shown here is derived from an EMBL/GenBank/DDBJ whole genome shotgun (WGS) entry which is preliminary data.</text>
</comment>
<sequence>MVSFIYAAHLRTIVLTETQNRPVSHSYAASRYPSVVNESIESSTLPQLPRTSVQARRSHKDIWDAQNKASENYLTAYAKNDFGDVSNPVHHLSESILEDFAAWSEASHNAFDHVKAFQESHWHDLKP</sequence>
<accession>A0A8H6EGB2</accession>
<dbReference type="Proteomes" id="UP000531561">
    <property type="component" value="Unassembled WGS sequence"/>
</dbReference>
<evidence type="ECO:0000313" key="1">
    <source>
        <dbReference type="EMBL" id="KAF5871232.1"/>
    </source>
</evidence>
<reference evidence="1 2" key="1">
    <citation type="journal article" date="2020" name="Phytopathology">
        <title>A high-quality genome resource of Botrytis fragariae, a new and rapidly spreading fungal pathogen causing strawberry gray mold in the U.S.A.</title>
        <authorList>
            <person name="Wu Y."/>
            <person name="Saski C.A."/>
            <person name="Schnabel G."/>
            <person name="Xiao S."/>
            <person name="Hu M."/>
        </authorList>
    </citation>
    <scope>NUCLEOTIDE SEQUENCE [LARGE SCALE GENOMIC DNA]</scope>
    <source>
        <strain evidence="1 2">BVB16</strain>
    </source>
</reference>
<keyword evidence="2" id="KW-1185">Reference proteome</keyword>
<dbReference type="RefSeq" id="XP_037190179.1">
    <property type="nucleotide sequence ID" value="XM_037338116.1"/>
</dbReference>
<dbReference type="EMBL" id="JABFCT010000012">
    <property type="protein sequence ID" value="KAF5871232.1"/>
    <property type="molecule type" value="Genomic_DNA"/>
</dbReference>